<feature type="non-terminal residue" evidence="1">
    <location>
        <position position="1"/>
    </location>
</feature>
<evidence type="ECO:0000313" key="1">
    <source>
        <dbReference type="EMBL" id="MCM2531116.1"/>
    </source>
</evidence>
<name>A0ABT0W450_9BACI</name>
<comment type="caution">
    <text evidence="1">The sequence shown here is derived from an EMBL/GenBank/DDBJ whole genome shotgun (WGS) entry which is preliminary data.</text>
</comment>
<evidence type="ECO:0000313" key="2">
    <source>
        <dbReference type="Proteomes" id="UP001523262"/>
    </source>
</evidence>
<dbReference type="Proteomes" id="UP001523262">
    <property type="component" value="Unassembled WGS sequence"/>
</dbReference>
<gene>
    <name evidence="1" type="ORF">NDK43_00005</name>
</gene>
<keyword evidence="2" id="KW-1185">Reference proteome</keyword>
<protein>
    <submittedName>
        <fullName evidence="1">Uncharacterized protein</fullName>
    </submittedName>
</protein>
<dbReference type="EMBL" id="JAMQCR010000001">
    <property type="protein sequence ID" value="MCM2531116.1"/>
    <property type="molecule type" value="Genomic_DNA"/>
</dbReference>
<accession>A0ABT0W450</accession>
<proteinExistence type="predicted"/>
<reference evidence="1 2" key="1">
    <citation type="submission" date="2022-06" db="EMBL/GenBank/DDBJ databases">
        <authorList>
            <person name="Jeon C.O."/>
        </authorList>
    </citation>
    <scope>NUCLEOTIDE SEQUENCE [LARGE SCALE GENOMIC DNA]</scope>
    <source>
        <strain evidence="1 2">KCTC 13943</strain>
    </source>
</reference>
<sequence length="90" mass="10402">MHTTNQGNKNHQGINLSDYIGTNSEFNRTDLAVFSVKKDGLHLIDHWNFPQGSSTKNKKRLFHITESIIREYVECMMVVMVDSFELLSEN</sequence>
<organism evidence="1 2">
    <name type="scientific">Neobacillus pocheonensis</name>
    <dbReference type="NCBI Taxonomy" id="363869"/>
    <lineage>
        <taxon>Bacteria</taxon>
        <taxon>Bacillati</taxon>
        <taxon>Bacillota</taxon>
        <taxon>Bacilli</taxon>
        <taxon>Bacillales</taxon>
        <taxon>Bacillaceae</taxon>
        <taxon>Neobacillus</taxon>
    </lineage>
</organism>